<feature type="compositionally biased region" description="Polar residues" evidence="2">
    <location>
        <begin position="763"/>
        <end position="774"/>
    </location>
</feature>
<dbReference type="PANTHER" id="PTHR31941">
    <property type="entry name" value="CYTOSKELETAL SIGNALING PROTEIN SLM1"/>
    <property type="match status" value="1"/>
</dbReference>
<accession>A0A2V1B1A9</accession>
<feature type="compositionally biased region" description="Polar residues" evidence="2">
    <location>
        <begin position="486"/>
        <end position="495"/>
    </location>
</feature>
<feature type="compositionally biased region" description="Polar residues" evidence="2">
    <location>
        <begin position="679"/>
        <end position="702"/>
    </location>
</feature>
<feature type="compositionally biased region" description="Basic and acidic residues" evidence="2">
    <location>
        <begin position="598"/>
        <end position="609"/>
    </location>
</feature>
<keyword evidence="1" id="KW-0597">Phosphoprotein</keyword>
<evidence type="ECO:0000313" key="5">
    <source>
        <dbReference type="Proteomes" id="UP000244309"/>
    </source>
</evidence>
<feature type="domain" description="PH" evidence="3">
    <location>
        <begin position="347"/>
        <end position="457"/>
    </location>
</feature>
<dbReference type="PANTHER" id="PTHR31941:SF16">
    <property type="entry name" value="PHOSPHATIDYLINOSITOL 4,5-BISPHOSPHATE-BINDING PROTEIN SLM1-RELATED"/>
    <property type="match status" value="1"/>
</dbReference>
<dbReference type="SUPFAM" id="SSF50729">
    <property type="entry name" value="PH domain-like"/>
    <property type="match status" value="1"/>
</dbReference>
<dbReference type="GeneID" id="37008067"/>
<proteinExistence type="predicted"/>
<comment type="caution">
    <text evidence="4">The sequence shown here is derived from an EMBL/GenBank/DDBJ whole genome shotgun (WGS) entry which is preliminary data.</text>
</comment>
<feature type="region of interest" description="Disordered" evidence="2">
    <location>
        <begin position="759"/>
        <end position="834"/>
    </location>
</feature>
<dbReference type="PROSITE" id="PS50003">
    <property type="entry name" value="PH_DOMAIN"/>
    <property type="match status" value="1"/>
</dbReference>
<dbReference type="Pfam" id="PF20399">
    <property type="entry name" value="PH_20"/>
    <property type="match status" value="1"/>
</dbReference>
<evidence type="ECO:0000313" key="4">
    <source>
        <dbReference type="EMBL" id="PVH23011.1"/>
    </source>
</evidence>
<evidence type="ECO:0000259" key="3">
    <source>
        <dbReference type="PROSITE" id="PS50003"/>
    </source>
</evidence>
<dbReference type="EMBL" id="PKFO01000010">
    <property type="protein sequence ID" value="PVH23011.1"/>
    <property type="molecule type" value="Genomic_DNA"/>
</dbReference>
<dbReference type="InterPro" id="IPR046868">
    <property type="entry name" value="BAR_4"/>
</dbReference>
<dbReference type="Gene3D" id="2.30.29.30">
    <property type="entry name" value="Pleckstrin-homology domain (PH domain)/Phosphotyrosine-binding domain (PTB)"/>
    <property type="match status" value="1"/>
</dbReference>
<feature type="compositionally biased region" description="Polar residues" evidence="2">
    <location>
        <begin position="626"/>
        <end position="638"/>
    </location>
</feature>
<dbReference type="OrthoDB" id="5598057at2759"/>
<dbReference type="Proteomes" id="UP000244309">
    <property type="component" value="Unassembled WGS sequence"/>
</dbReference>
<dbReference type="VEuPathDB" id="FungiDB:CXQ85_002736"/>
<evidence type="ECO:0000256" key="1">
    <source>
        <dbReference type="ARBA" id="ARBA00022553"/>
    </source>
</evidence>
<dbReference type="InterPro" id="IPR001849">
    <property type="entry name" value="PH_domain"/>
</dbReference>
<dbReference type="RefSeq" id="XP_025343951.1">
    <property type="nucleotide sequence ID" value="XM_025486401.1"/>
</dbReference>
<name>A0A2V1B1A9_9ASCO</name>
<dbReference type="InterPro" id="IPR011993">
    <property type="entry name" value="PH-like_dom_sf"/>
</dbReference>
<gene>
    <name evidence="4" type="ORF">CXQ85_002736</name>
</gene>
<keyword evidence="5" id="KW-1185">Reference proteome</keyword>
<dbReference type="AlphaFoldDB" id="A0A2V1B1A9"/>
<dbReference type="InterPro" id="IPR043453">
    <property type="entry name" value="Slm1_PH"/>
</dbReference>
<organism evidence="4 5">
    <name type="scientific">Candidozyma haemuli</name>
    <dbReference type="NCBI Taxonomy" id="45357"/>
    <lineage>
        <taxon>Eukaryota</taxon>
        <taxon>Fungi</taxon>
        <taxon>Dikarya</taxon>
        <taxon>Ascomycota</taxon>
        <taxon>Saccharomycotina</taxon>
        <taxon>Pichiomycetes</taxon>
        <taxon>Metschnikowiaceae</taxon>
        <taxon>Candidozyma</taxon>
    </lineage>
</organism>
<feature type="region of interest" description="Disordered" evidence="2">
    <location>
        <begin position="677"/>
        <end position="725"/>
    </location>
</feature>
<feature type="compositionally biased region" description="Polar residues" evidence="2">
    <location>
        <begin position="516"/>
        <end position="566"/>
    </location>
</feature>
<evidence type="ECO:0000256" key="2">
    <source>
        <dbReference type="SAM" id="MobiDB-lite"/>
    </source>
</evidence>
<dbReference type="FunFam" id="2.30.29.30:FF:000328">
    <property type="entry name" value="Phosphatidylinositol 4,5-bisphosphate-binding protein SLM1"/>
    <property type="match status" value="1"/>
</dbReference>
<dbReference type="CDD" id="cd13311">
    <property type="entry name" value="PH_Slm1"/>
    <property type="match status" value="1"/>
</dbReference>
<dbReference type="STRING" id="45357.A0A2V1B1A9"/>
<protein>
    <recommendedName>
        <fullName evidence="3">PH domain-containing protein</fullName>
    </recommendedName>
</protein>
<feature type="compositionally biased region" description="Polar residues" evidence="2">
    <location>
        <begin position="710"/>
        <end position="720"/>
    </location>
</feature>
<dbReference type="Pfam" id="PF20400">
    <property type="entry name" value="BAR_4"/>
    <property type="match status" value="1"/>
</dbReference>
<sequence>MSNYHDPLSVALPFSFHNQDDYPTEIVAHRFQAWRYILKDLVAYLRSYASVQEEILRQQARLQQAVGASAAVASSNASLGGGRSHAHKDKEWQDDLQAINEFFLPIGNGSIQDLPTILTRFHQQNIENGTKTLKEIQSVVIPRLEDLRKDLVLKIKEIRKLQNDFKNTLTRDLQDSSSLLSKFNHAIDIANRHELLTTSGEPVPHSHDSELDSTKRDPYLVRLKLKEQLSRQLKEERYLYDAYENLQSSSQKLESIVVLEVQNCLSIFLNLVQNEHSTIPEFLVPRLSEGFLAKESSFEWNSFIDRNLPKTSTISKNLMSGKFIDLSYPARKLADLNIPHFESLVNLPIREGILERRSKFLNKYSSGWYVLTCSYLHEFKTNDRKRDPQPVMSLALDTCSVDKHTKKDDSKQLGSYKFILYSKQQNGIIHRGHNWSFKCSTYEEMISWYNDIKQLTQLASPSARAKAFSKVLQAKKNDITDKKLSRASSVLSAQTGPGVRSVRSNFTGASKVRNPLSPTQSVRSKALSQTASAASTGQNQRLSSTFSQKNYHQSPKLSNLINSDGTIVTPVDTHQADTHKDHEHGDTTLTGQSSQYAPEHEFQDQHESEYDQQSQAAPKAVPMPNGTASANPQGTPQQFIPQNYQYYFSQVNSQPQQFYDPVSQQFFTINAIPVPDASQVPSSSSQGPASVQPSQTGRTPVQGQPMPQYFPSSPQTQPQAQYFPASPNFQPQIIQTAATPQNVQQPENGRVKAPYVPHFPQHFNEQGPSGSGANVQGKPGNLPYPTNLEHPGQSRQNSTTSTGSLTVTKTVPGTFKTVEEGQLADDQISQANIR</sequence>
<dbReference type="SMART" id="SM00233">
    <property type="entry name" value="PH"/>
    <property type="match status" value="1"/>
</dbReference>
<reference evidence="4 5" key="1">
    <citation type="submission" date="2017-12" db="EMBL/GenBank/DDBJ databases">
        <title>Genome Sequence of a Multidrug-Resistant Candida haemulonii Isolate from a Patient with Chronic Leg Ulcers in Israel.</title>
        <authorList>
            <person name="Chow N.A."/>
            <person name="Gade L."/>
            <person name="Batra D."/>
            <person name="Rowe L.A."/>
            <person name="Ben-Ami R."/>
            <person name="Loparev V.N."/>
            <person name="Litvintseva A.P."/>
        </authorList>
    </citation>
    <scope>NUCLEOTIDE SEQUENCE [LARGE SCALE GENOMIC DNA]</scope>
    <source>
        <strain evidence="4 5">B11899</strain>
    </source>
</reference>
<feature type="region of interest" description="Disordered" evidence="2">
    <location>
        <begin position="597"/>
        <end position="638"/>
    </location>
</feature>
<feature type="compositionally biased region" description="Low complexity" evidence="2">
    <location>
        <begin position="798"/>
        <end position="810"/>
    </location>
</feature>
<feature type="region of interest" description="Disordered" evidence="2">
    <location>
        <begin position="483"/>
        <end position="567"/>
    </location>
</feature>
<dbReference type="InterPro" id="IPR046869">
    <property type="entry name" value="SLM1/RGC1-like_PH"/>
</dbReference>